<dbReference type="InterPro" id="IPR029039">
    <property type="entry name" value="Flavoprotein-like_sf"/>
</dbReference>
<evidence type="ECO:0000256" key="4">
    <source>
        <dbReference type="ARBA" id="ARBA00023027"/>
    </source>
</evidence>
<organism evidence="8 9">
    <name type="scientific">Paenibacillus cremeus</name>
    <dbReference type="NCBI Taxonomy" id="2163881"/>
    <lineage>
        <taxon>Bacteria</taxon>
        <taxon>Bacillati</taxon>
        <taxon>Bacillota</taxon>
        <taxon>Bacilli</taxon>
        <taxon>Bacillales</taxon>
        <taxon>Paenibacillaceae</taxon>
        <taxon>Paenibacillus</taxon>
    </lineage>
</organism>
<dbReference type="InterPro" id="IPR050104">
    <property type="entry name" value="FMN-dep_NADH:Q_OxRdtase_AzoR1"/>
</dbReference>
<comment type="catalytic activity">
    <reaction evidence="6">
        <text>2 a quinone + NADH + H(+) = 2 a 1,4-benzosemiquinone + NAD(+)</text>
        <dbReference type="Rhea" id="RHEA:65952"/>
        <dbReference type="ChEBI" id="CHEBI:15378"/>
        <dbReference type="ChEBI" id="CHEBI:57540"/>
        <dbReference type="ChEBI" id="CHEBI:57945"/>
        <dbReference type="ChEBI" id="CHEBI:132124"/>
        <dbReference type="ChEBI" id="CHEBI:134225"/>
    </reaction>
</comment>
<dbReference type="Pfam" id="PF02525">
    <property type="entry name" value="Flavodoxin_2"/>
    <property type="match status" value="1"/>
</dbReference>
<name>A0A559K4U5_9BACL</name>
<keyword evidence="9" id="KW-1185">Reference proteome</keyword>
<comment type="function">
    <text evidence="6">Also exhibits azoreductase activity. Catalyzes the reductive cleavage of the azo bond in aromatic azo compounds to the corresponding amines.</text>
</comment>
<dbReference type="Proteomes" id="UP000317036">
    <property type="component" value="Unassembled WGS sequence"/>
</dbReference>
<evidence type="ECO:0000313" key="8">
    <source>
        <dbReference type="EMBL" id="TVY07161.1"/>
    </source>
</evidence>
<reference evidence="8 9" key="1">
    <citation type="submission" date="2019-07" db="EMBL/GenBank/DDBJ databases">
        <authorList>
            <person name="Kim J."/>
        </authorList>
    </citation>
    <scope>NUCLEOTIDE SEQUENCE [LARGE SCALE GENOMIC DNA]</scope>
    <source>
        <strain evidence="8 9">JC52</strain>
    </source>
</reference>
<dbReference type="SUPFAM" id="SSF52218">
    <property type="entry name" value="Flavoproteins"/>
    <property type="match status" value="1"/>
</dbReference>
<evidence type="ECO:0000256" key="5">
    <source>
        <dbReference type="ARBA" id="ARBA00048542"/>
    </source>
</evidence>
<evidence type="ECO:0000256" key="1">
    <source>
        <dbReference type="ARBA" id="ARBA00022630"/>
    </source>
</evidence>
<evidence type="ECO:0000256" key="3">
    <source>
        <dbReference type="ARBA" id="ARBA00023002"/>
    </source>
</evidence>
<feature type="binding site" evidence="6">
    <location>
        <begin position="147"/>
        <end position="150"/>
    </location>
    <ligand>
        <name>FMN</name>
        <dbReference type="ChEBI" id="CHEBI:58210"/>
    </ligand>
</feature>
<dbReference type="PANTHER" id="PTHR43741:SF7">
    <property type="entry name" value="FMN-DEPENDENT NADH:QUINONE OXIDOREDUCTASE"/>
    <property type="match status" value="1"/>
</dbReference>
<comment type="function">
    <text evidence="6">Quinone reductase that provides resistance to thiol-specific stress caused by electrophilic quinones.</text>
</comment>
<comment type="cofactor">
    <cofactor evidence="6">
        <name>FMN</name>
        <dbReference type="ChEBI" id="CHEBI:58210"/>
    </cofactor>
    <text evidence="6">Binds 1 FMN per subunit.</text>
</comment>
<comment type="similarity">
    <text evidence="6">Belongs to the azoreductase type 1 family.</text>
</comment>
<proteinExistence type="inferred from homology"/>
<evidence type="ECO:0000256" key="6">
    <source>
        <dbReference type="HAMAP-Rule" id="MF_01216"/>
    </source>
</evidence>
<comment type="subunit">
    <text evidence="6">Homodimer.</text>
</comment>
<keyword evidence="2 6" id="KW-0288">FMN</keyword>
<dbReference type="PANTHER" id="PTHR43741">
    <property type="entry name" value="FMN-DEPENDENT NADH-AZOREDUCTASE 1"/>
    <property type="match status" value="1"/>
</dbReference>
<dbReference type="GO" id="GO:0016652">
    <property type="term" value="F:oxidoreductase activity, acting on NAD(P)H as acceptor"/>
    <property type="evidence" value="ECO:0007669"/>
    <property type="project" value="UniProtKB-UniRule"/>
</dbReference>
<dbReference type="AlphaFoldDB" id="A0A559K4U5"/>
<keyword evidence="4 6" id="KW-0520">NAD</keyword>
<evidence type="ECO:0000313" key="9">
    <source>
        <dbReference type="Proteomes" id="UP000317036"/>
    </source>
</evidence>
<dbReference type="InterPro" id="IPR003680">
    <property type="entry name" value="Flavodoxin_fold"/>
</dbReference>
<accession>A0A559K4U5</accession>
<dbReference type="GO" id="GO:0016655">
    <property type="term" value="F:oxidoreductase activity, acting on NAD(P)H, quinone or similar compound as acceptor"/>
    <property type="evidence" value="ECO:0007669"/>
    <property type="project" value="InterPro"/>
</dbReference>
<comment type="caution">
    <text evidence="8">The sequence shown here is derived from an EMBL/GenBank/DDBJ whole genome shotgun (WGS) entry which is preliminary data.</text>
</comment>
<dbReference type="GO" id="GO:0010181">
    <property type="term" value="F:FMN binding"/>
    <property type="evidence" value="ECO:0007669"/>
    <property type="project" value="UniProtKB-UniRule"/>
</dbReference>
<comment type="catalytic activity">
    <reaction evidence="5">
        <text>N,N-dimethyl-1,4-phenylenediamine + anthranilate + 2 NAD(+) = 2-(4-dimethylaminophenyl)diazenylbenzoate + 2 NADH + 2 H(+)</text>
        <dbReference type="Rhea" id="RHEA:55872"/>
        <dbReference type="ChEBI" id="CHEBI:15378"/>
        <dbReference type="ChEBI" id="CHEBI:15783"/>
        <dbReference type="ChEBI" id="CHEBI:16567"/>
        <dbReference type="ChEBI" id="CHEBI:57540"/>
        <dbReference type="ChEBI" id="CHEBI:57945"/>
        <dbReference type="ChEBI" id="CHEBI:71579"/>
        <dbReference type="EC" id="1.7.1.17"/>
    </reaction>
    <physiologicalReaction direction="right-to-left" evidence="5">
        <dbReference type="Rhea" id="RHEA:55874"/>
    </physiologicalReaction>
</comment>
<dbReference type="GO" id="GO:0009055">
    <property type="term" value="F:electron transfer activity"/>
    <property type="evidence" value="ECO:0007669"/>
    <property type="project" value="UniProtKB-UniRule"/>
</dbReference>
<feature type="domain" description="Flavodoxin-like fold" evidence="7">
    <location>
        <begin position="3"/>
        <end position="207"/>
    </location>
</feature>
<dbReference type="InterPro" id="IPR023048">
    <property type="entry name" value="NADH:quinone_OxRdtase_FMN_depd"/>
</dbReference>
<sequence>MTQLLYITATPKSPEHSVGLQVGGAFLKAYREVHPDDDVRIFDVYQEAFQTVDGDVVRAWEKLRKERLEFSELSPVERQKVNALNDITEMAMRADKYVFVSPMWNWGIPPRLKAFIDAFVIVGKTFHYTERGPVGLLHNKKALHIQSSGGIYSTGPTAPMDHSHPYLRQVLGIVGIRDVQALYVEGHDFQPERAKEIVRSAMEQAVKLAAAW</sequence>
<protein>
    <recommendedName>
        <fullName evidence="6">FMN dependent NADH:quinone oxidoreductase</fullName>
        <ecNumber evidence="6">1.6.5.-</ecNumber>
    </recommendedName>
    <alternativeName>
        <fullName evidence="6">Azo-dye reductase</fullName>
    </alternativeName>
    <alternativeName>
        <fullName evidence="6">FMN-dependent NADH-azo compound oxidoreductase</fullName>
    </alternativeName>
    <alternativeName>
        <fullName evidence="6">FMN-dependent NADH-azoreductase</fullName>
        <ecNumber evidence="6">1.7.1.17</ecNumber>
    </alternativeName>
</protein>
<dbReference type="Gene3D" id="3.40.50.360">
    <property type="match status" value="1"/>
</dbReference>
<dbReference type="EC" id="1.7.1.17" evidence="6"/>
<evidence type="ECO:0000256" key="2">
    <source>
        <dbReference type="ARBA" id="ARBA00022643"/>
    </source>
</evidence>
<keyword evidence="1 6" id="KW-0285">Flavoprotein</keyword>
<dbReference type="EMBL" id="VNJI01000042">
    <property type="protein sequence ID" value="TVY07161.1"/>
    <property type="molecule type" value="Genomic_DNA"/>
</dbReference>
<dbReference type="EC" id="1.6.5.-" evidence="6"/>
<comment type="caution">
    <text evidence="6">Lacks conserved residue(s) required for the propagation of feature annotation.</text>
</comment>
<dbReference type="RefSeq" id="WP_144852475.1">
    <property type="nucleotide sequence ID" value="NZ_VNJI01000042.1"/>
</dbReference>
<dbReference type="OrthoDB" id="9805013at2"/>
<dbReference type="HAMAP" id="MF_01216">
    <property type="entry name" value="Azoreductase_type1"/>
    <property type="match status" value="1"/>
</dbReference>
<keyword evidence="3 6" id="KW-0560">Oxidoreductase</keyword>
<gene>
    <name evidence="6" type="primary">azoR</name>
    <name evidence="8" type="ORF">FPZ49_25620</name>
</gene>
<evidence type="ECO:0000259" key="7">
    <source>
        <dbReference type="Pfam" id="PF02525"/>
    </source>
</evidence>